<dbReference type="OrthoDB" id="126986at2759"/>
<accession>A0A2P4Y2A8</accession>
<feature type="compositionally biased region" description="Basic residues" evidence="1">
    <location>
        <begin position="145"/>
        <end position="162"/>
    </location>
</feature>
<protein>
    <submittedName>
        <fullName evidence="2">Uncharacterized protein</fullName>
    </submittedName>
</protein>
<dbReference type="AlphaFoldDB" id="A0A2P4Y2A8"/>
<organism evidence="2 3">
    <name type="scientific">Phytophthora palmivora</name>
    <dbReference type="NCBI Taxonomy" id="4796"/>
    <lineage>
        <taxon>Eukaryota</taxon>
        <taxon>Sar</taxon>
        <taxon>Stramenopiles</taxon>
        <taxon>Oomycota</taxon>
        <taxon>Peronosporomycetes</taxon>
        <taxon>Peronosporales</taxon>
        <taxon>Peronosporaceae</taxon>
        <taxon>Phytophthora</taxon>
    </lineage>
</organism>
<dbReference type="Proteomes" id="UP000237271">
    <property type="component" value="Unassembled WGS sequence"/>
</dbReference>
<reference evidence="2 3" key="1">
    <citation type="journal article" date="2017" name="Genome Biol. Evol.">
        <title>Phytophthora megakarya and P. palmivora, closely related causal agents of cacao black pod rot, underwent increases in genome sizes and gene numbers by different mechanisms.</title>
        <authorList>
            <person name="Ali S.S."/>
            <person name="Shao J."/>
            <person name="Lary D.J."/>
            <person name="Kronmiller B."/>
            <person name="Shen D."/>
            <person name="Strem M.D."/>
            <person name="Amoako-Attah I."/>
            <person name="Akrofi A.Y."/>
            <person name="Begoude B.A."/>
            <person name="Ten Hoopen G.M."/>
            <person name="Coulibaly K."/>
            <person name="Kebe B.I."/>
            <person name="Melnick R.L."/>
            <person name="Guiltinan M.J."/>
            <person name="Tyler B.M."/>
            <person name="Meinhardt L.W."/>
            <person name="Bailey B.A."/>
        </authorList>
    </citation>
    <scope>NUCLEOTIDE SEQUENCE [LARGE SCALE GENOMIC DNA]</scope>
    <source>
        <strain evidence="3">sbr112.9</strain>
    </source>
</reference>
<evidence type="ECO:0000256" key="1">
    <source>
        <dbReference type="SAM" id="MobiDB-lite"/>
    </source>
</evidence>
<dbReference type="EMBL" id="NCKW01006388">
    <property type="protein sequence ID" value="POM71936.1"/>
    <property type="molecule type" value="Genomic_DNA"/>
</dbReference>
<proteinExistence type="predicted"/>
<sequence length="169" mass="19395">MQQVDECKASGDDLPFTAWAGERDSSSEAGTCFMDALRAALYYLGQSNRVTMAMWDDFEDTRPSAIKYGVSREDVPEFFKLLQRQSIPLDYDHLHRNILSTSSANVSTLHDFCQNLAPGAYLVSAGQDGHVKWVTRVEMKHGYKCRHGKRMSKTQRKRQKRLKMQEQQQ</sequence>
<gene>
    <name evidence="2" type="ORF">PHPALM_11434</name>
</gene>
<name>A0A2P4Y2A8_9STRA</name>
<evidence type="ECO:0000313" key="3">
    <source>
        <dbReference type="Proteomes" id="UP000237271"/>
    </source>
</evidence>
<evidence type="ECO:0000313" key="2">
    <source>
        <dbReference type="EMBL" id="POM71936.1"/>
    </source>
</evidence>
<keyword evidence="3" id="KW-1185">Reference proteome</keyword>
<feature type="region of interest" description="Disordered" evidence="1">
    <location>
        <begin position="145"/>
        <end position="169"/>
    </location>
</feature>
<comment type="caution">
    <text evidence="2">The sequence shown here is derived from an EMBL/GenBank/DDBJ whole genome shotgun (WGS) entry which is preliminary data.</text>
</comment>